<feature type="domain" description="Alpha-D-phosphohexomutase C-terminal" evidence="8">
    <location>
        <begin position="367"/>
        <end position="437"/>
    </location>
</feature>
<dbReference type="Gene3D" id="3.30.310.50">
    <property type="entry name" value="Alpha-D-phosphohexomutase, C-terminal domain"/>
    <property type="match status" value="1"/>
</dbReference>
<keyword evidence="13" id="KW-1185">Reference proteome</keyword>
<dbReference type="STRING" id="897.B2D07_19600"/>
<evidence type="ECO:0000256" key="4">
    <source>
        <dbReference type="ARBA" id="ARBA00022723"/>
    </source>
</evidence>
<dbReference type="RefSeq" id="WP_020878328.1">
    <property type="nucleotide sequence ID" value="NZ_ATHJ01000111.1"/>
</dbReference>
<evidence type="ECO:0000256" key="7">
    <source>
        <dbReference type="RuleBase" id="RU004326"/>
    </source>
</evidence>
<evidence type="ECO:0000259" key="8">
    <source>
        <dbReference type="Pfam" id="PF00408"/>
    </source>
</evidence>
<dbReference type="SUPFAM" id="SSF55957">
    <property type="entry name" value="Phosphoglucomutase, C-terminal domain"/>
    <property type="match status" value="1"/>
</dbReference>
<dbReference type="InterPro" id="IPR005841">
    <property type="entry name" value="Alpha-D-phosphohexomutase_SF"/>
</dbReference>
<dbReference type="InterPro" id="IPR016055">
    <property type="entry name" value="A-D-PHexomutase_a/b/a-I/II/III"/>
</dbReference>
<dbReference type="Pfam" id="PF02880">
    <property type="entry name" value="PGM_PMM_III"/>
    <property type="match status" value="1"/>
</dbReference>
<dbReference type="InterPro" id="IPR036900">
    <property type="entry name" value="A-D-PHexomutase_C_sf"/>
</dbReference>
<comment type="similarity">
    <text evidence="2 7">Belongs to the phosphohexose mutase family.</text>
</comment>
<evidence type="ECO:0000259" key="10">
    <source>
        <dbReference type="Pfam" id="PF02879"/>
    </source>
</evidence>
<feature type="domain" description="Alpha-D-phosphohexomutase alpha/beta/alpha" evidence="9">
    <location>
        <begin position="4"/>
        <end position="134"/>
    </location>
</feature>
<name>S7TDE0_DESML</name>
<dbReference type="Proteomes" id="UP000014977">
    <property type="component" value="Unassembled WGS sequence"/>
</dbReference>
<dbReference type="Pfam" id="PF02878">
    <property type="entry name" value="PGM_PMM_I"/>
    <property type="match status" value="1"/>
</dbReference>
<feature type="domain" description="Alpha-D-phosphohexomutase alpha/beta/alpha" evidence="10">
    <location>
        <begin position="153"/>
        <end position="247"/>
    </location>
</feature>
<comment type="caution">
    <text evidence="12">The sequence shown here is derived from an EMBL/GenBank/DDBJ whole genome shotgun (WGS) entry which is preliminary data.</text>
</comment>
<dbReference type="PANTHER" id="PTHR43771">
    <property type="entry name" value="PHOSPHOMANNOMUTASE"/>
    <property type="match status" value="1"/>
</dbReference>
<feature type="domain" description="Alpha-D-phosphohexomutase alpha/beta/alpha" evidence="11">
    <location>
        <begin position="252"/>
        <end position="363"/>
    </location>
</feature>
<dbReference type="PRINTS" id="PR00509">
    <property type="entry name" value="PGMPMM"/>
</dbReference>
<dbReference type="PATRIC" id="fig|1121405.3.peg.3718"/>
<evidence type="ECO:0000259" key="9">
    <source>
        <dbReference type="Pfam" id="PF02878"/>
    </source>
</evidence>
<proteinExistence type="inferred from homology"/>
<dbReference type="InterPro" id="IPR005843">
    <property type="entry name" value="A-D-PHexomutase_C"/>
</dbReference>
<evidence type="ECO:0000256" key="2">
    <source>
        <dbReference type="ARBA" id="ARBA00010231"/>
    </source>
</evidence>
<dbReference type="eggNOG" id="COG1109">
    <property type="taxonomic scope" value="Bacteria"/>
</dbReference>
<keyword evidence="5 7" id="KW-0460">Magnesium</keyword>
<sequence length="449" mass="50012">MNPEIFREYDIRGIAGKDISIEEVRWLGQGIGTFMVQRECRKMTVGRDCRISSNDFAGALIEGLIAAGCQVTDIGICPTPVLYFSIQSLKQDGGVMVTASHNPKEYNGFKICIGSDSVHGKDLQTIREIVEAGRFIRGVGSCSNAQIIPEYQRFVEENIILARPLKVGIDAGNGTAGVVAVPILKNLNCEVHELYCEMDGTFPHHEADPTVLDNMKDLIALVRKHELDVGIGYDGDGDRIGVVDETGKIVYGDKLMVLYAREILSRRPGSVFISEVKCSKVMYDDIERRGGRAVMWKTGHSLIKAKMKEERAVLAGEMSGHMFFEDRYLGFDDAVYASCRLLEILAATGRRISDLLSDLPRTYTTPEIRIDCPDDKKFGLVEKAIGYFKTRYDIIDIDGVRILFDDGWGLVRASNTQPALVLRFEAVSEARLKEIRRLVESVLSDLNRS</sequence>
<dbReference type="AlphaFoldDB" id="S7TDE0"/>
<protein>
    <submittedName>
        <fullName evidence="12">Phosphoglucomutase/phosphomannomutase alpha/beta/alpha domain I</fullName>
    </submittedName>
</protein>
<evidence type="ECO:0000259" key="11">
    <source>
        <dbReference type="Pfam" id="PF02880"/>
    </source>
</evidence>
<keyword evidence="4 7" id="KW-0479">Metal-binding</keyword>
<dbReference type="InterPro" id="IPR005845">
    <property type="entry name" value="A-D-PHexomutase_a/b/a-II"/>
</dbReference>
<evidence type="ECO:0000256" key="6">
    <source>
        <dbReference type="ARBA" id="ARBA00023235"/>
    </source>
</evidence>
<evidence type="ECO:0000256" key="1">
    <source>
        <dbReference type="ARBA" id="ARBA00001946"/>
    </source>
</evidence>
<keyword evidence="3" id="KW-0597">Phosphoprotein</keyword>
<dbReference type="GO" id="GO:0000287">
    <property type="term" value="F:magnesium ion binding"/>
    <property type="evidence" value="ECO:0007669"/>
    <property type="project" value="InterPro"/>
</dbReference>
<evidence type="ECO:0000256" key="3">
    <source>
        <dbReference type="ARBA" id="ARBA00022553"/>
    </source>
</evidence>
<dbReference type="OrthoDB" id="9806956at2"/>
<dbReference type="GO" id="GO:0016868">
    <property type="term" value="F:intramolecular phosphotransferase activity"/>
    <property type="evidence" value="ECO:0007669"/>
    <property type="project" value="InterPro"/>
</dbReference>
<dbReference type="EMBL" id="ATHJ01000111">
    <property type="protein sequence ID" value="EPR34666.1"/>
    <property type="molecule type" value="Genomic_DNA"/>
</dbReference>
<dbReference type="CDD" id="cd03089">
    <property type="entry name" value="PMM_PGM"/>
    <property type="match status" value="1"/>
</dbReference>
<evidence type="ECO:0000313" key="12">
    <source>
        <dbReference type="EMBL" id="EPR34666.1"/>
    </source>
</evidence>
<dbReference type="PROSITE" id="PS00710">
    <property type="entry name" value="PGM_PMM"/>
    <property type="match status" value="1"/>
</dbReference>
<dbReference type="PANTHER" id="PTHR43771:SF2">
    <property type="entry name" value="PHOSPHOMANNOMUTASE_PHOSPHOGLUCOMUTASE"/>
    <property type="match status" value="1"/>
</dbReference>
<accession>S7TDE0</accession>
<evidence type="ECO:0000256" key="5">
    <source>
        <dbReference type="ARBA" id="ARBA00022842"/>
    </source>
</evidence>
<dbReference type="GO" id="GO:0005975">
    <property type="term" value="P:carbohydrate metabolic process"/>
    <property type="evidence" value="ECO:0007669"/>
    <property type="project" value="InterPro"/>
</dbReference>
<dbReference type="InterPro" id="IPR016066">
    <property type="entry name" value="A-D-PHexomutase_CS"/>
</dbReference>
<organism evidence="12 13">
    <name type="scientific">Desulfococcus multivorans DSM 2059</name>
    <dbReference type="NCBI Taxonomy" id="1121405"/>
    <lineage>
        <taxon>Bacteria</taxon>
        <taxon>Pseudomonadati</taxon>
        <taxon>Thermodesulfobacteriota</taxon>
        <taxon>Desulfobacteria</taxon>
        <taxon>Desulfobacterales</taxon>
        <taxon>Desulfococcaceae</taxon>
        <taxon>Desulfococcus</taxon>
    </lineage>
</organism>
<reference evidence="12 13" key="1">
    <citation type="journal article" date="2013" name="Genome Announc.">
        <title>Draft genome sequences for three mercury-methylating, sulfate-reducing bacteria.</title>
        <authorList>
            <person name="Brown S.D."/>
            <person name="Hurt R.A.Jr."/>
            <person name="Gilmour C.C."/>
            <person name="Elias D.A."/>
        </authorList>
    </citation>
    <scope>NUCLEOTIDE SEQUENCE [LARGE SCALE GENOMIC DNA]</scope>
    <source>
        <strain evidence="12 13">DSM 2059</strain>
    </source>
</reference>
<dbReference type="InterPro" id="IPR005844">
    <property type="entry name" value="A-D-PHexomutase_a/b/a-I"/>
</dbReference>
<dbReference type="Pfam" id="PF02879">
    <property type="entry name" value="PGM_PMM_II"/>
    <property type="match status" value="1"/>
</dbReference>
<gene>
    <name evidence="12" type="ORF">dsmv_3238</name>
</gene>
<dbReference type="InterPro" id="IPR005846">
    <property type="entry name" value="A-D-PHexomutase_a/b/a-III"/>
</dbReference>
<keyword evidence="6" id="KW-0413">Isomerase</keyword>
<dbReference type="SUPFAM" id="SSF53738">
    <property type="entry name" value="Phosphoglucomutase, first 3 domains"/>
    <property type="match status" value="3"/>
</dbReference>
<dbReference type="Pfam" id="PF00408">
    <property type="entry name" value="PGM_PMM_IV"/>
    <property type="match status" value="1"/>
</dbReference>
<comment type="cofactor">
    <cofactor evidence="1">
        <name>Mg(2+)</name>
        <dbReference type="ChEBI" id="CHEBI:18420"/>
    </cofactor>
</comment>
<dbReference type="Gene3D" id="3.40.120.10">
    <property type="entry name" value="Alpha-D-Glucose-1,6-Bisphosphate, subunit A, domain 3"/>
    <property type="match status" value="3"/>
</dbReference>
<evidence type="ECO:0000313" key="13">
    <source>
        <dbReference type="Proteomes" id="UP000014977"/>
    </source>
</evidence>